<proteinExistence type="predicted"/>
<name>A0A9Q0RVP7_9DIPT</name>
<gene>
    <name evidence="1" type="ORF">Bhyg_16474</name>
</gene>
<sequence length="39" mass="4409">MQHTVSNVVFVMSAVKRLRFSVHVFSVMGAMVDKLLQSE</sequence>
<evidence type="ECO:0000313" key="2">
    <source>
        <dbReference type="Proteomes" id="UP001151699"/>
    </source>
</evidence>
<dbReference type="AlphaFoldDB" id="A0A9Q0RVP7"/>
<evidence type="ECO:0000313" key="1">
    <source>
        <dbReference type="EMBL" id="KAJ6633729.1"/>
    </source>
</evidence>
<dbReference type="Proteomes" id="UP001151699">
    <property type="component" value="Unassembled WGS sequence"/>
</dbReference>
<accession>A0A9Q0RVP7</accession>
<dbReference type="EMBL" id="WJQU01001772">
    <property type="protein sequence ID" value="KAJ6633729.1"/>
    <property type="molecule type" value="Genomic_DNA"/>
</dbReference>
<comment type="caution">
    <text evidence="1">The sequence shown here is derived from an EMBL/GenBank/DDBJ whole genome shotgun (WGS) entry which is preliminary data.</text>
</comment>
<keyword evidence="2" id="KW-1185">Reference proteome</keyword>
<protein>
    <submittedName>
        <fullName evidence="1">Uncharacterized protein</fullName>
    </submittedName>
</protein>
<feature type="non-terminal residue" evidence="1">
    <location>
        <position position="39"/>
    </location>
</feature>
<organism evidence="1 2">
    <name type="scientific">Pseudolycoriella hygida</name>
    <dbReference type="NCBI Taxonomy" id="35572"/>
    <lineage>
        <taxon>Eukaryota</taxon>
        <taxon>Metazoa</taxon>
        <taxon>Ecdysozoa</taxon>
        <taxon>Arthropoda</taxon>
        <taxon>Hexapoda</taxon>
        <taxon>Insecta</taxon>
        <taxon>Pterygota</taxon>
        <taxon>Neoptera</taxon>
        <taxon>Endopterygota</taxon>
        <taxon>Diptera</taxon>
        <taxon>Nematocera</taxon>
        <taxon>Sciaroidea</taxon>
        <taxon>Sciaridae</taxon>
        <taxon>Pseudolycoriella</taxon>
    </lineage>
</organism>
<reference evidence="1" key="1">
    <citation type="submission" date="2022-07" db="EMBL/GenBank/DDBJ databases">
        <authorList>
            <person name="Trinca V."/>
            <person name="Uliana J.V.C."/>
            <person name="Torres T.T."/>
            <person name="Ward R.J."/>
            <person name="Monesi N."/>
        </authorList>
    </citation>
    <scope>NUCLEOTIDE SEQUENCE</scope>
    <source>
        <strain evidence="1">HSMRA1968</strain>
        <tissue evidence="1">Whole embryos</tissue>
    </source>
</reference>